<gene>
    <name evidence="5" type="ORF">MPL1032_180106</name>
</gene>
<dbReference type="SUPFAM" id="SSF47823">
    <property type="entry name" value="lambda integrase-like, N-terminal domain"/>
    <property type="match status" value="1"/>
</dbReference>
<dbReference type="PROSITE" id="PS51900">
    <property type="entry name" value="CB"/>
    <property type="match status" value="1"/>
</dbReference>
<dbReference type="GO" id="GO:0015074">
    <property type="term" value="P:DNA integration"/>
    <property type="evidence" value="ECO:0007669"/>
    <property type="project" value="UniProtKB-KW"/>
</dbReference>
<protein>
    <recommendedName>
        <fullName evidence="4">Core-binding (CB) domain-containing protein</fullName>
    </recommendedName>
</protein>
<dbReference type="Pfam" id="PF02899">
    <property type="entry name" value="Phage_int_SAM_1"/>
    <property type="match status" value="1"/>
</dbReference>
<evidence type="ECO:0000313" key="6">
    <source>
        <dbReference type="Proteomes" id="UP000182888"/>
    </source>
</evidence>
<dbReference type="InterPro" id="IPR004107">
    <property type="entry name" value="Integrase_SAM-like_N"/>
</dbReference>
<dbReference type="Gene3D" id="1.10.150.130">
    <property type="match status" value="1"/>
</dbReference>
<dbReference type="InterPro" id="IPR010998">
    <property type="entry name" value="Integrase_recombinase_N"/>
</dbReference>
<accession>A0A0K2VUB6</accession>
<keyword evidence="1" id="KW-0229">DNA integration</keyword>
<dbReference type="AlphaFoldDB" id="A0A0K2VUB6"/>
<name>A0A0K2VUB6_MESPL</name>
<evidence type="ECO:0000313" key="5">
    <source>
        <dbReference type="EMBL" id="CDX53676.1"/>
    </source>
</evidence>
<evidence type="ECO:0000256" key="2">
    <source>
        <dbReference type="ARBA" id="ARBA00023125"/>
    </source>
</evidence>
<evidence type="ECO:0000259" key="4">
    <source>
        <dbReference type="PROSITE" id="PS51900"/>
    </source>
</evidence>
<dbReference type="GO" id="GO:0003677">
    <property type="term" value="F:DNA binding"/>
    <property type="evidence" value="ECO:0007669"/>
    <property type="project" value="UniProtKB-UniRule"/>
</dbReference>
<evidence type="ECO:0000256" key="1">
    <source>
        <dbReference type="ARBA" id="ARBA00022908"/>
    </source>
</evidence>
<evidence type="ECO:0000256" key="3">
    <source>
        <dbReference type="PROSITE-ProRule" id="PRU01248"/>
    </source>
</evidence>
<sequence>MVDIGRPWLRFLGWWREPSARFEYQSQLDEYVRWMREERGFTPSTLEQWTRVIGRFLRWCDQTDRPLGNLQAADIDAYFVTQATGRWSRISVANTASALRGFLRYRKAGNVRRQPRRIDRPPPALPTGVSAVRPGLVRRAAHVGRCRDRQAA</sequence>
<organism evidence="5 6">
    <name type="scientific">Mesorhizobium plurifarium</name>
    <dbReference type="NCBI Taxonomy" id="69974"/>
    <lineage>
        <taxon>Bacteria</taxon>
        <taxon>Pseudomonadati</taxon>
        <taxon>Pseudomonadota</taxon>
        <taxon>Alphaproteobacteria</taxon>
        <taxon>Hyphomicrobiales</taxon>
        <taxon>Phyllobacteriaceae</taxon>
        <taxon>Mesorhizobium</taxon>
    </lineage>
</organism>
<dbReference type="EMBL" id="CCND01000010">
    <property type="protein sequence ID" value="CDX53676.1"/>
    <property type="molecule type" value="Genomic_DNA"/>
</dbReference>
<proteinExistence type="predicted"/>
<feature type="domain" description="Core-binding (CB)" evidence="4">
    <location>
        <begin position="22"/>
        <end position="107"/>
    </location>
</feature>
<reference evidence="6" key="1">
    <citation type="submission" date="2014-08" db="EMBL/GenBank/DDBJ databases">
        <authorList>
            <person name="Edwards T."/>
        </authorList>
    </citation>
    <scope>NUCLEOTIDE SEQUENCE [LARGE SCALE GENOMIC DNA]</scope>
</reference>
<keyword evidence="2 3" id="KW-0238">DNA-binding</keyword>
<dbReference type="InterPro" id="IPR044068">
    <property type="entry name" value="CB"/>
</dbReference>
<dbReference type="Proteomes" id="UP000182888">
    <property type="component" value="Unassembled WGS sequence"/>
</dbReference>